<keyword evidence="5" id="KW-0997">Cell inner membrane</keyword>
<comment type="similarity">
    <text evidence="2">Belongs to the binding-protein-dependent transport system permease family. HisMQ subfamily.</text>
</comment>
<evidence type="ECO:0000256" key="3">
    <source>
        <dbReference type="ARBA" id="ARBA00022448"/>
    </source>
</evidence>
<keyword evidence="12" id="KW-1185">Reference proteome</keyword>
<feature type="domain" description="ABC transmembrane type-1" evidence="10">
    <location>
        <begin position="19"/>
        <end position="219"/>
    </location>
</feature>
<proteinExistence type="inferred from homology"/>
<evidence type="ECO:0000256" key="8">
    <source>
        <dbReference type="ARBA" id="ARBA00023136"/>
    </source>
</evidence>
<organism evidence="11 12">
    <name type="scientific">Pseudovibrio axinellae</name>
    <dbReference type="NCBI Taxonomy" id="989403"/>
    <lineage>
        <taxon>Bacteria</taxon>
        <taxon>Pseudomonadati</taxon>
        <taxon>Pseudomonadota</taxon>
        <taxon>Alphaproteobacteria</taxon>
        <taxon>Hyphomicrobiales</taxon>
        <taxon>Stappiaceae</taxon>
        <taxon>Pseudovibrio</taxon>
    </lineage>
</organism>
<comment type="subcellular location">
    <subcellularLocation>
        <location evidence="1">Cell inner membrane</location>
        <topology evidence="1">Multi-pass membrane protein</topology>
    </subcellularLocation>
    <subcellularLocation>
        <location evidence="9">Cell membrane</location>
        <topology evidence="9">Multi-pass membrane protein</topology>
    </subcellularLocation>
</comment>
<dbReference type="RefSeq" id="WP_203416170.1">
    <property type="nucleotide sequence ID" value="NZ_FOFM01000006.1"/>
</dbReference>
<keyword evidence="3 9" id="KW-0813">Transport</keyword>
<dbReference type="NCBIfam" id="TIGR01726">
    <property type="entry name" value="HEQRo_perm_3TM"/>
    <property type="match status" value="1"/>
</dbReference>
<gene>
    <name evidence="11" type="primary">occM</name>
    <name evidence="11" type="ORF">PsAD2_02719</name>
</gene>
<protein>
    <submittedName>
        <fullName evidence="11">Octopine transport system permease protein OccM</fullName>
    </submittedName>
</protein>
<dbReference type="InterPro" id="IPR043429">
    <property type="entry name" value="ArtM/GltK/GlnP/TcyL/YhdX-like"/>
</dbReference>
<evidence type="ECO:0000256" key="9">
    <source>
        <dbReference type="RuleBase" id="RU363032"/>
    </source>
</evidence>
<dbReference type="STRING" id="989403.SAMN05421798_106261"/>
<evidence type="ECO:0000256" key="5">
    <source>
        <dbReference type="ARBA" id="ARBA00022519"/>
    </source>
</evidence>
<feature type="transmembrane region" description="Helical" evidence="9">
    <location>
        <begin position="12"/>
        <end position="39"/>
    </location>
</feature>
<dbReference type="Proteomes" id="UP000076577">
    <property type="component" value="Unassembled WGS sequence"/>
</dbReference>
<keyword evidence="4" id="KW-1003">Cell membrane</keyword>
<dbReference type="EMBL" id="LMCB01000024">
    <property type="protein sequence ID" value="KZL17986.1"/>
    <property type="molecule type" value="Genomic_DNA"/>
</dbReference>
<keyword evidence="8 9" id="KW-0472">Membrane</keyword>
<evidence type="ECO:0000256" key="1">
    <source>
        <dbReference type="ARBA" id="ARBA00004429"/>
    </source>
</evidence>
<name>A0A165XS39_9HYPH</name>
<evidence type="ECO:0000256" key="2">
    <source>
        <dbReference type="ARBA" id="ARBA00010072"/>
    </source>
</evidence>
<dbReference type="PANTHER" id="PTHR30614">
    <property type="entry name" value="MEMBRANE COMPONENT OF AMINO ACID ABC TRANSPORTER"/>
    <property type="match status" value="1"/>
</dbReference>
<dbReference type="InterPro" id="IPR000515">
    <property type="entry name" value="MetI-like"/>
</dbReference>
<evidence type="ECO:0000313" key="11">
    <source>
        <dbReference type="EMBL" id="KZL17986.1"/>
    </source>
</evidence>
<evidence type="ECO:0000256" key="4">
    <source>
        <dbReference type="ARBA" id="ARBA00022475"/>
    </source>
</evidence>
<keyword evidence="6 9" id="KW-0812">Transmembrane</keyword>
<dbReference type="GO" id="GO:0006865">
    <property type="term" value="P:amino acid transport"/>
    <property type="evidence" value="ECO:0007669"/>
    <property type="project" value="TreeGrafter"/>
</dbReference>
<dbReference type="InterPro" id="IPR035906">
    <property type="entry name" value="MetI-like_sf"/>
</dbReference>
<dbReference type="PATRIC" id="fig|989403.3.peg.2915"/>
<feature type="transmembrane region" description="Helical" evidence="9">
    <location>
        <begin position="201"/>
        <end position="219"/>
    </location>
</feature>
<accession>A0A165XS39</accession>
<sequence length="231" mass="25524">MIESFEIYWAMFLKLLAAAPLSIFLTAVAGTLGLIIGGATAIARLSSLKWIAAPAESYSFMFRGTPALVQIYLIYYGLGEVLPDTWVRHSFLWKYLRDGLWYAILALSLNQGAYLSEVFKGAIKDVPKGLKEAAAAAGLTKWQTLRFVTLPIAFRTSLPIIASDTIILLKTTSLASTITVMELMGTARVIQRKTFSIYEPLLLTGLIYFAVVVAISFSMKKVEKRYAILAH</sequence>
<keyword evidence="7 9" id="KW-1133">Transmembrane helix</keyword>
<evidence type="ECO:0000256" key="7">
    <source>
        <dbReference type="ARBA" id="ARBA00022989"/>
    </source>
</evidence>
<dbReference type="CDD" id="cd06261">
    <property type="entry name" value="TM_PBP2"/>
    <property type="match status" value="1"/>
</dbReference>
<dbReference type="GO" id="GO:0022857">
    <property type="term" value="F:transmembrane transporter activity"/>
    <property type="evidence" value="ECO:0007669"/>
    <property type="project" value="InterPro"/>
</dbReference>
<reference evidence="11 12" key="1">
    <citation type="journal article" date="2016" name="Front. Microbiol.">
        <title>Comparative Genomic Analysis Reveals a Diverse Repertoire of Genes Involved in Prokaryote-Eukaryote Interactions within the Pseudovibrio Genus.</title>
        <authorList>
            <person name="Romano S."/>
            <person name="Fernandez-Guerra A."/>
            <person name="Reen F.J."/>
            <person name="Glockner F.O."/>
            <person name="Crowley S.P."/>
            <person name="O'Sullivan O."/>
            <person name="Cotter P.D."/>
            <person name="Adams C."/>
            <person name="Dobson A.D."/>
            <person name="O'Gara F."/>
        </authorList>
    </citation>
    <scope>NUCLEOTIDE SEQUENCE [LARGE SCALE GENOMIC DNA]</scope>
    <source>
        <strain evidence="11 12">Ad2</strain>
    </source>
</reference>
<dbReference type="GO" id="GO:0043190">
    <property type="term" value="C:ATP-binding cassette (ABC) transporter complex"/>
    <property type="evidence" value="ECO:0007669"/>
    <property type="project" value="InterPro"/>
</dbReference>
<dbReference type="Pfam" id="PF00528">
    <property type="entry name" value="BPD_transp_1"/>
    <property type="match status" value="1"/>
</dbReference>
<dbReference type="Gene3D" id="1.10.3720.10">
    <property type="entry name" value="MetI-like"/>
    <property type="match status" value="1"/>
</dbReference>
<evidence type="ECO:0000256" key="6">
    <source>
        <dbReference type="ARBA" id="ARBA00022692"/>
    </source>
</evidence>
<dbReference type="PANTHER" id="PTHR30614:SF10">
    <property type="entry name" value="ARGININE ABC TRANSPORTER PERMEASE PROTEIN ARTM"/>
    <property type="match status" value="1"/>
</dbReference>
<dbReference type="PROSITE" id="PS50928">
    <property type="entry name" value="ABC_TM1"/>
    <property type="match status" value="1"/>
</dbReference>
<evidence type="ECO:0000259" key="10">
    <source>
        <dbReference type="PROSITE" id="PS50928"/>
    </source>
</evidence>
<dbReference type="SUPFAM" id="SSF161098">
    <property type="entry name" value="MetI-like"/>
    <property type="match status" value="1"/>
</dbReference>
<evidence type="ECO:0000313" key="12">
    <source>
        <dbReference type="Proteomes" id="UP000076577"/>
    </source>
</evidence>
<dbReference type="InterPro" id="IPR010065">
    <property type="entry name" value="AA_ABC_transptr_permease_3TM"/>
</dbReference>
<comment type="caution">
    <text evidence="11">The sequence shown here is derived from an EMBL/GenBank/DDBJ whole genome shotgun (WGS) entry which is preliminary data.</text>
</comment>
<dbReference type="AlphaFoldDB" id="A0A165XS39"/>